<dbReference type="FunFam" id="2.30.30.40:FF:000048">
    <property type="entry name" value="Chemotaxis protein CheA, putative"/>
    <property type="match status" value="1"/>
</dbReference>
<dbReference type="SUPFAM" id="SSF50341">
    <property type="entry name" value="CheW-like"/>
    <property type="match status" value="1"/>
</dbReference>
<keyword evidence="9" id="KW-0067">ATP-binding</keyword>
<accession>A0AA48GMI4</accession>
<dbReference type="PROSITE" id="PS50109">
    <property type="entry name" value="HIS_KIN"/>
    <property type="match status" value="1"/>
</dbReference>
<evidence type="ECO:0000256" key="7">
    <source>
        <dbReference type="ARBA" id="ARBA00022741"/>
    </source>
</evidence>
<dbReference type="Gene3D" id="1.20.120.160">
    <property type="entry name" value="HPT domain"/>
    <property type="match status" value="1"/>
</dbReference>
<feature type="domain" description="CheW-like" evidence="14">
    <location>
        <begin position="555"/>
        <end position="691"/>
    </location>
</feature>
<name>A0AA48GMI4_9BACT</name>
<dbReference type="InterPro" id="IPR004105">
    <property type="entry name" value="CheA-like_dim"/>
</dbReference>
<keyword evidence="4" id="KW-0145">Chemotaxis</keyword>
<feature type="domain" description="HPt" evidence="15">
    <location>
        <begin position="1"/>
        <end position="105"/>
    </location>
</feature>
<dbReference type="AlphaFoldDB" id="A0AA48GMI4"/>
<dbReference type="PROSITE" id="PS50894">
    <property type="entry name" value="HPT"/>
    <property type="match status" value="1"/>
</dbReference>
<evidence type="ECO:0000256" key="12">
    <source>
        <dbReference type="PROSITE-ProRule" id="PRU00110"/>
    </source>
</evidence>
<evidence type="ECO:0000256" key="9">
    <source>
        <dbReference type="ARBA" id="ARBA00022840"/>
    </source>
</evidence>
<keyword evidence="10" id="KW-0902">Two-component regulatory system</keyword>
<dbReference type="InterPro" id="IPR008207">
    <property type="entry name" value="Sig_transdc_His_kin_Hpt_dom"/>
</dbReference>
<dbReference type="Pfam" id="PF02518">
    <property type="entry name" value="HATPase_c"/>
    <property type="match status" value="1"/>
</dbReference>
<dbReference type="KEGG" id="msil:METEAL_17580"/>
<dbReference type="InterPro" id="IPR004358">
    <property type="entry name" value="Sig_transdc_His_kin-like_C"/>
</dbReference>
<evidence type="ECO:0000256" key="3">
    <source>
        <dbReference type="ARBA" id="ARBA00021495"/>
    </source>
</evidence>
<dbReference type="PROSITE" id="PS50851">
    <property type="entry name" value="CHEW"/>
    <property type="match status" value="1"/>
</dbReference>
<evidence type="ECO:0000256" key="10">
    <source>
        <dbReference type="ARBA" id="ARBA00023012"/>
    </source>
</evidence>
<evidence type="ECO:0000259" key="14">
    <source>
        <dbReference type="PROSITE" id="PS50851"/>
    </source>
</evidence>
<evidence type="ECO:0000256" key="6">
    <source>
        <dbReference type="ARBA" id="ARBA00022679"/>
    </source>
</evidence>
<proteinExistence type="predicted"/>
<keyword evidence="8" id="KW-0418">Kinase</keyword>
<dbReference type="InterPro" id="IPR051315">
    <property type="entry name" value="Bact_Chemotaxis_CheA"/>
</dbReference>
<evidence type="ECO:0000256" key="4">
    <source>
        <dbReference type="ARBA" id="ARBA00022500"/>
    </source>
</evidence>
<evidence type="ECO:0000313" key="17">
    <source>
        <dbReference type="Proteomes" id="UP001238179"/>
    </source>
</evidence>
<dbReference type="InterPro" id="IPR003594">
    <property type="entry name" value="HATPase_dom"/>
</dbReference>
<comment type="function">
    <text evidence="11">Involved in the transmission of sensory signals from the chemoreceptors to the flagellar motors. CheA is autophosphorylated; it can transfer its phosphate group to either CheB or CheY.</text>
</comment>
<dbReference type="Pfam" id="PF01627">
    <property type="entry name" value="Hpt"/>
    <property type="match status" value="1"/>
</dbReference>
<dbReference type="SMART" id="SM00073">
    <property type="entry name" value="HPT"/>
    <property type="match status" value="1"/>
</dbReference>
<keyword evidence="7" id="KW-0547">Nucleotide-binding</keyword>
<dbReference type="InterPro" id="IPR036890">
    <property type="entry name" value="HATPase_C_sf"/>
</dbReference>
<evidence type="ECO:0000256" key="5">
    <source>
        <dbReference type="ARBA" id="ARBA00022553"/>
    </source>
</evidence>
<dbReference type="EMBL" id="AP027080">
    <property type="protein sequence ID" value="BDU72584.1"/>
    <property type="molecule type" value="Genomic_DNA"/>
</dbReference>
<dbReference type="SMART" id="SM01231">
    <property type="entry name" value="H-kinase_dim"/>
    <property type="match status" value="1"/>
</dbReference>
<dbReference type="InterPro" id="IPR037006">
    <property type="entry name" value="CheA-like_homodim_sf"/>
</dbReference>
<dbReference type="Pfam" id="PF02895">
    <property type="entry name" value="H-kinase_dim"/>
    <property type="match status" value="1"/>
</dbReference>
<dbReference type="FunFam" id="3.30.565.10:FF:000016">
    <property type="entry name" value="Chemotaxis protein CheA, putative"/>
    <property type="match status" value="1"/>
</dbReference>
<dbReference type="SMART" id="SM00387">
    <property type="entry name" value="HATPase_c"/>
    <property type="match status" value="1"/>
</dbReference>
<dbReference type="Gene3D" id="3.30.565.10">
    <property type="entry name" value="Histidine kinase-like ATPase, C-terminal domain"/>
    <property type="match status" value="1"/>
</dbReference>
<organism evidence="16 17">
    <name type="scientific">Mesoterricola silvestris</name>
    <dbReference type="NCBI Taxonomy" id="2927979"/>
    <lineage>
        <taxon>Bacteria</taxon>
        <taxon>Pseudomonadati</taxon>
        <taxon>Acidobacteriota</taxon>
        <taxon>Holophagae</taxon>
        <taxon>Holophagales</taxon>
        <taxon>Holophagaceae</taxon>
        <taxon>Mesoterricola</taxon>
    </lineage>
</organism>
<dbReference type="GO" id="GO:0000155">
    <property type="term" value="F:phosphorelay sensor kinase activity"/>
    <property type="evidence" value="ECO:0007669"/>
    <property type="project" value="InterPro"/>
</dbReference>
<dbReference type="RefSeq" id="WP_316415497.1">
    <property type="nucleotide sequence ID" value="NZ_AP027080.1"/>
</dbReference>
<dbReference type="GO" id="GO:0005737">
    <property type="term" value="C:cytoplasm"/>
    <property type="evidence" value="ECO:0007669"/>
    <property type="project" value="InterPro"/>
</dbReference>
<evidence type="ECO:0000259" key="15">
    <source>
        <dbReference type="PROSITE" id="PS50894"/>
    </source>
</evidence>
<protein>
    <recommendedName>
        <fullName evidence="3">Chemotaxis protein CheA</fullName>
        <ecNumber evidence="2">2.7.13.3</ecNumber>
    </recommendedName>
</protein>
<dbReference type="GO" id="GO:0005524">
    <property type="term" value="F:ATP binding"/>
    <property type="evidence" value="ECO:0007669"/>
    <property type="project" value="UniProtKB-KW"/>
</dbReference>
<dbReference type="PRINTS" id="PR00344">
    <property type="entry name" value="BCTRLSENSOR"/>
</dbReference>
<dbReference type="SUPFAM" id="SSF47226">
    <property type="entry name" value="Histidine-containing phosphotransfer domain, HPT domain"/>
    <property type="match status" value="1"/>
</dbReference>
<evidence type="ECO:0000256" key="1">
    <source>
        <dbReference type="ARBA" id="ARBA00000085"/>
    </source>
</evidence>
<dbReference type="PANTHER" id="PTHR43395:SF10">
    <property type="entry name" value="CHEMOTAXIS PROTEIN CHEA"/>
    <property type="match status" value="1"/>
</dbReference>
<dbReference type="Pfam" id="PF01584">
    <property type="entry name" value="CheW"/>
    <property type="match status" value="1"/>
</dbReference>
<dbReference type="InterPro" id="IPR002545">
    <property type="entry name" value="CheW-lke_dom"/>
</dbReference>
<feature type="domain" description="Histidine kinase" evidence="13">
    <location>
        <begin position="353"/>
        <end position="553"/>
    </location>
</feature>
<dbReference type="InterPro" id="IPR036061">
    <property type="entry name" value="CheW-like_dom_sf"/>
</dbReference>
<keyword evidence="17" id="KW-1185">Reference proteome</keyword>
<dbReference type="EC" id="2.7.13.3" evidence="2"/>
<evidence type="ECO:0000256" key="8">
    <source>
        <dbReference type="ARBA" id="ARBA00022777"/>
    </source>
</evidence>
<dbReference type="SUPFAM" id="SSF55874">
    <property type="entry name" value="ATPase domain of HSP90 chaperone/DNA topoisomerase II/histidine kinase"/>
    <property type="match status" value="1"/>
</dbReference>
<feature type="modified residue" description="Phosphohistidine" evidence="12">
    <location>
        <position position="48"/>
    </location>
</feature>
<reference evidence="17" key="1">
    <citation type="journal article" date="2023" name="Int. J. Syst. Evol. Microbiol.">
        <title>Mesoterricola silvestris gen. nov., sp. nov., Mesoterricola sediminis sp. nov., Geothrix oryzae sp. nov., Geothrix edaphica sp. nov., Geothrix rubra sp. nov., and Geothrix limicola sp. nov., six novel members of Acidobacteriota isolated from soils.</title>
        <authorList>
            <person name="Itoh H."/>
            <person name="Sugisawa Y."/>
            <person name="Mise K."/>
            <person name="Xu Z."/>
            <person name="Kuniyasu M."/>
            <person name="Ushijima N."/>
            <person name="Kawano K."/>
            <person name="Kobayashi E."/>
            <person name="Shiratori Y."/>
            <person name="Masuda Y."/>
            <person name="Senoo K."/>
        </authorList>
    </citation>
    <scope>NUCLEOTIDE SEQUENCE [LARGE SCALE GENOMIC DNA]</scope>
    <source>
        <strain evidence="17">W79</strain>
    </source>
</reference>
<dbReference type="InterPro" id="IPR036641">
    <property type="entry name" value="HPT_dom_sf"/>
</dbReference>
<dbReference type="Proteomes" id="UP001238179">
    <property type="component" value="Chromosome"/>
</dbReference>
<evidence type="ECO:0000259" key="13">
    <source>
        <dbReference type="PROSITE" id="PS50109"/>
    </source>
</evidence>
<dbReference type="Gene3D" id="2.30.30.40">
    <property type="entry name" value="SH3 Domains"/>
    <property type="match status" value="1"/>
</dbReference>
<dbReference type="InterPro" id="IPR005467">
    <property type="entry name" value="His_kinase_dom"/>
</dbReference>
<gene>
    <name evidence="16" type="primary">cheA_2</name>
    <name evidence="16" type="ORF">METEAL_17580</name>
</gene>
<dbReference type="Gene3D" id="1.10.287.560">
    <property type="entry name" value="Histidine kinase CheA-like, homodimeric domain"/>
    <property type="match status" value="1"/>
</dbReference>
<dbReference type="SMART" id="SM00260">
    <property type="entry name" value="CheW"/>
    <property type="match status" value="1"/>
</dbReference>
<comment type="catalytic activity">
    <reaction evidence="1">
        <text>ATP + protein L-histidine = ADP + protein N-phospho-L-histidine.</text>
        <dbReference type="EC" id="2.7.13.3"/>
    </reaction>
</comment>
<dbReference type="CDD" id="cd00731">
    <property type="entry name" value="CheA_reg"/>
    <property type="match status" value="1"/>
</dbReference>
<evidence type="ECO:0000256" key="11">
    <source>
        <dbReference type="ARBA" id="ARBA00035100"/>
    </source>
</evidence>
<dbReference type="SUPFAM" id="SSF47384">
    <property type="entry name" value="Homodimeric domain of signal transducing histidine kinase"/>
    <property type="match status" value="1"/>
</dbReference>
<evidence type="ECO:0000313" key="16">
    <source>
        <dbReference type="EMBL" id="BDU72584.1"/>
    </source>
</evidence>
<sequence>MADAMDAFKESFLEESTELVDGMEAVLLKLDFANPEVEDLHTLFRAAHSIKGNAATFGFPAIAAFTHQLESTLEPVRQGRLAMTPELQEILLGAVDVLRAHLGQARSGSALQPRDLANEATTLQELARLAQGTAAPAARPAPAPPPPSLGAYQIRFQAPLDLFRRGINLERIFRDLEKLGTARFWLDPATLPPLDGLEPEDCHLLWNIHLETGAPLADVEEVFEFVNDGANLAIKPLDEKADRVPLLGEILVGSGEVSPHQVQDALSRQANIGDLLVEMGAARPEAVAKAVEQQQKKRTQVEASTLRVATDKIDKLVNLVGEIVITQTMLAQSAQEMATAHGIARFNEALVALERLTRELQERVMGVRMVPVEMIFSRFPRMVRELAKQLEKDVNLVMEGQATELDKTFIEMLVDPITHLVRNGLDHGLEPVEQRIAAGKPAQATLSLKASSRGGNIFIEIQDDGRGLDRQRILAKAQEKGMVAADARMSDEEVYALLFEPGFSTAAAVSDLSGRGVGLDVVRQNIRALGGRVEVESRLGAGSTFRLVLPLTMAVLDGLTVRIGTETYVFPLSLVLESFKPRPGSIQSIQGDRHVINLRGSFMPVLPLEAVLSLGDRDGGREGDDLLVVVESDGRRAAVRVDEVLGQQQVVIKSLDTHYRKVQGISGATILGDGRVALILDVAELIHLESSPLPAPV</sequence>
<dbReference type="CDD" id="cd16916">
    <property type="entry name" value="HATPase_CheA-like"/>
    <property type="match status" value="1"/>
</dbReference>
<dbReference type="PANTHER" id="PTHR43395">
    <property type="entry name" value="SENSOR HISTIDINE KINASE CHEA"/>
    <property type="match status" value="1"/>
</dbReference>
<dbReference type="CDD" id="cd00088">
    <property type="entry name" value="HPT"/>
    <property type="match status" value="1"/>
</dbReference>
<keyword evidence="6" id="KW-0808">Transferase</keyword>
<dbReference type="InterPro" id="IPR036097">
    <property type="entry name" value="HisK_dim/P_sf"/>
</dbReference>
<keyword evidence="5 12" id="KW-0597">Phosphoprotein</keyword>
<evidence type="ECO:0000256" key="2">
    <source>
        <dbReference type="ARBA" id="ARBA00012438"/>
    </source>
</evidence>
<dbReference type="GO" id="GO:0006935">
    <property type="term" value="P:chemotaxis"/>
    <property type="evidence" value="ECO:0007669"/>
    <property type="project" value="UniProtKB-KW"/>
</dbReference>